<proteinExistence type="predicted"/>
<reference evidence="2" key="1">
    <citation type="journal article" date="2023" name="GigaByte">
        <title>Genome assembly of the bearded iris, Iris pallida Lam.</title>
        <authorList>
            <person name="Bruccoleri R.E."/>
            <person name="Oakeley E.J."/>
            <person name="Faust A.M.E."/>
            <person name="Altorfer M."/>
            <person name="Dessus-Babus S."/>
            <person name="Burckhardt D."/>
            <person name="Oertli M."/>
            <person name="Naumann U."/>
            <person name="Petersen F."/>
            <person name="Wong J."/>
        </authorList>
    </citation>
    <scope>NUCLEOTIDE SEQUENCE</scope>
    <source>
        <strain evidence="2">GSM-AAB239-AS_SAM_17_03QT</strain>
    </source>
</reference>
<gene>
    <name evidence="2" type="ORF">M6B38_134100</name>
</gene>
<feature type="region of interest" description="Disordered" evidence="1">
    <location>
        <begin position="26"/>
        <end position="66"/>
    </location>
</feature>
<organism evidence="2 3">
    <name type="scientific">Iris pallida</name>
    <name type="common">Sweet iris</name>
    <dbReference type="NCBI Taxonomy" id="29817"/>
    <lineage>
        <taxon>Eukaryota</taxon>
        <taxon>Viridiplantae</taxon>
        <taxon>Streptophyta</taxon>
        <taxon>Embryophyta</taxon>
        <taxon>Tracheophyta</taxon>
        <taxon>Spermatophyta</taxon>
        <taxon>Magnoliopsida</taxon>
        <taxon>Liliopsida</taxon>
        <taxon>Asparagales</taxon>
        <taxon>Iridaceae</taxon>
        <taxon>Iridoideae</taxon>
        <taxon>Irideae</taxon>
        <taxon>Iris</taxon>
    </lineage>
</organism>
<evidence type="ECO:0008006" key="4">
    <source>
        <dbReference type="Google" id="ProtNLM"/>
    </source>
</evidence>
<keyword evidence="3" id="KW-1185">Reference proteome</keyword>
<name>A0AAX6FI17_IRIPA</name>
<evidence type="ECO:0000313" key="2">
    <source>
        <dbReference type="EMBL" id="KAJ6815611.1"/>
    </source>
</evidence>
<feature type="compositionally biased region" description="Low complexity" evidence="1">
    <location>
        <begin position="42"/>
        <end position="52"/>
    </location>
</feature>
<evidence type="ECO:0000313" key="3">
    <source>
        <dbReference type="Proteomes" id="UP001140949"/>
    </source>
</evidence>
<evidence type="ECO:0000256" key="1">
    <source>
        <dbReference type="SAM" id="MobiDB-lite"/>
    </source>
</evidence>
<reference evidence="2" key="2">
    <citation type="submission" date="2023-04" db="EMBL/GenBank/DDBJ databases">
        <authorList>
            <person name="Bruccoleri R.E."/>
            <person name="Oakeley E.J."/>
            <person name="Faust A.-M."/>
            <person name="Dessus-Babus S."/>
            <person name="Altorfer M."/>
            <person name="Burckhardt D."/>
            <person name="Oertli M."/>
            <person name="Naumann U."/>
            <person name="Petersen F."/>
            <person name="Wong J."/>
        </authorList>
    </citation>
    <scope>NUCLEOTIDE SEQUENCE</scope>
    <source>
        <strain evidence="2">GSM-AAB239-AS_SAM_17_03QT</strain>
        <tissue evidence="2">Leaf</tissue>
    </source>
</reference>
<feature type="compositionally biased region" description="Polar residues" evidence="1">
    <location>
        <begin position="53"/>
        <end position="65"/>
    </location>
</feature>
<dbReference type="EMBL" id="JANAVB010028818">
    <property type="protein sequence ID" value="KAJ6815611.1"/>
    <property type="molecule type" value="Genomic_DNA"/>
</dbReference>
<dbReference type="Proteomes" id="UP001140949">
    <property type="component" value="Unassembled WGS sequence"/>
</dbReference>
<sequence>MIMVRSLSAMHSIGFTISTVFRMSLRHRTTRQRTGWQRHSTKQSSNSSRSLSPPTNATGTRSSANAYGLIAPQFEQPPGIHHSPWCTGVRRSSHWRLRSPHYASPSHIN</sequence>
<comment type="caution">
    <text evidence="2">The sequence shown here is derived from an EMBL/GenBank/DDBJ whole genome shotgun (WGS) entry which is preliminary data.</text>
</comment>
<dbReference type="AlphaFoldDB" id="A0AAX6FI17"/>
<accession>A0AAX6FI17</accession>
<protein>
    <recommendedName>
        <fullName evidence="4">Secreted protein</fullName>
    </recommendedName>
</protein>